<proteinExistence type="predicted"/>
<evidence type="ECO:0000313" key="3">
    <source>
        <dbReference type="EMBL" id="SOU42787.1"/>
    </source>
</evidence>
<dbReference type="GeneID" id="93665496"/>
<reference evidence="2 5" key="1">
    <citation type="submission" date="2015-06" db="EMBL/GenBank/DDBJ databases">
        <title>Genome sequence of Pseudoalteromonas carrageenovora.</title>
        <authorList>
            <person name="Xie B.-B."/>
            <person name="Rong J.-C."/>
            <person name="Qin Q.-L."/>
            <person name="Zhang Y.-Z."/>
        </authorList>
    </citation>
    <scope>NUCLEOTIDE SEQUENCE [LARGE SCALE GENOMIC DNA]</scope>
    <source>
        <strain evidence="2 5">IAM 12662</strain>
    </source>
</reference>
<evidence type="ECO:0000313" key="2">
    <source>
        <dbReference type="EMBL" id="MBE0384402.1"/>
    </source>
</evidence>
<dbReference type="EMBL" id="LT965929">
    <property type="protein sequence ID" value="SOU42787.1"/>
    <property type="molecule type" value="Genomic_DNA"/>
</dbReference>
<organism evidence="3 4">
    <name type="scientific">Pseudoalteromonas carrageenovora IAM 12662</name>
    <dbReference type="NCBI Taxonomy" id="1314868"/>
    <lineage>
        <taxon>Bacteria</taxon>
        <taxon>Pseudomonadati</taxon>
        <taxon>Pseudomonadota</taxon>
        <taxon>Gammaproteobacteria</taxon>
        <taxon>Alteromonadales</taxon>
        <taxon>Pseudoalteromonadaceae</taxon>
        <taxon>Pseudoalteromonas</taxon>
    </lineage>
</organism>
<protein>
    <recommendedName>
        <fullName evidence="1">Imm33-like domain-containing protein</fullName>
    </recommendedName>
</protein>
<dbReference type="RefSeq" id="WP_104643909.1">
    <property type="nucleotide sequence ID" value="NZ_AQGW01000025.1"/>
</dbReference>
<sequence>MSIELNQQECCEHYGAQYQPVEQAQLVTISKGIYEGVTPVEGVRYPSPEHMSGWWLTTDEYNGNIDSLVTVHFQHIIEKRPELALYMALPFGYRFNLGGETEHVWFDQEVANESI</sequence>
<evidence type="ECO:0000313" key="5">
    <source>
        <dbReference type="Proteomes" id="UP000615003"/>
    </source>
</evidence>
<dbReference type="OrthoDB" id="7063432at2"/>
<name>A0A2K4XEQ9_PSEVC</name>
<dbReference type="Proteomes" id="UP000615003">
    <property type="component" value="Unassembled WGS sequence"/>
</dbReference>
<gene>
    <name evidence="3" type="ORF">PCAR9_B0312</name>
    <name evidence="2" type="ORF">PCARR_b0371</name>
</gene>
<dbReference type="AlphaFoldDB" id="A0A2K4XEQ9"/>
<evidence type="ECO:0000259" key="1">
    <source>
        <dbReference type="Pfam" id="PF24719"/>
    </source>
</evidence>
<dbReference type="EMBL" id="AQGW01000025">
    <property type="protein sequence ID" value="MBE0384402.1"/>
    <property type="molecule type" value="Genomic_DNA"/>
</dbReference>
<dbReference type="Proteomes" id="UP000238288">
    <property type="component" value="Chromosome PCAR9b"/>
</dbReference>
<dbReference type="Pfam" id="PF24719">
    <property type="entry name" value="Imm33-like"/>
    <property type="match status" value="1"/>
</dbReference>
<dbReference type="InterPro" id="IPR056509">
    <property type="entry name" value="Imm33-like"/>
</dbReference>
<accession>A0A2K4XEQ9</accession>
<keyword evidence="5" id="KW-1185">Reference proteome</keyword>
<reference evidence="3 4" key="2">
    <citation type="submission" date="2017-11" db="EMBL/GenBank/DDBJ databases">
        <authorList>
            <person name="Han C.G."/>
        </authorList>
    </citation>
    <scope>NUCLEOTIDE SEQUENCE [LARGE SCALE GENOMIC DNA]</scope>
    <source>
        <strain evidence="4">ATCC 43555</strain>
        <strain evidence="3">ATCC43555</strain>
    </source>
</reference>
<evidence type="ECO:0000313" key="4">
    <source>
        <dbReference type="Proteomes" id="UP000238288"/>
    </source>
</evidence>
<feature type="domain" description="Imm33-like" evidence="1">
    <location>
        <begin position="6"/>
        <end position="107"/>
    </location>
</feature>